<sequence>MRLSILDGTFLRSLTLLGLKNMELGDGNLVVDLNEEISSLYDLVVHSACNLSSLKLVHCAASEDLIHVLEASADLATLILEFSTTEEDTSLWTIKSLFDRLRSSEHVLVPRLQSLSLSLEVEDYISTDYEIFGPSFGHTIEDQWRNGTLHSITVDTFPNRREFALSLGSRNKLMQLKDEGMKIKFRRSGKSLV</sequence>
<comment type="caution">
    <text evidence="1">The sequence shown here is derived from an EMBL/GenBank/DDBJ whole genome shotgun (WGS) entry which is preliminary data.</text>
</comment>
<name>A0AA39QK79_9AGAR</name>
<dbReference type="AlphaFoldDB" id="A0AA39QK79"/>
<evidence type="ECO:0000313" key="1">
    <source>
        <dbReference type="EMBL" id="KAK0504467.1"/>
    </source>
</evidence>
<reference evidence="1" key="1">
    <citation type="submission" date="2023-06" db="EMBL/GenBank/DDBJ databases">
        <authorList>
            <consortium name="Lawrence Berkeley National Laboratory"/>
            <person name="Ahrendt S."/>
            <person name="Sahu N."/>
            <person name="Indic B."/>
            <person name="Wong-Bajracharya J."/>
            <person name="Merenyi Z."/>
            <person name="Ke H.-M."/>
            <person name="Monk M."/>
            <person name="Kocsube S."/>
            <person name="Drula E."/>
            <person name="Lipzen A."/>
            <person name="Balint B."/>
            <person name="Henrissat B."/>
            <person name="Andreopoulos B."/>
            <person name="Martin F.M."/>
            <person name="Harder C.B."/>
            <person name="Rigling D."/>
            <person name="Ford K.L."/>
            <person name="Foster G.D."/>
            <person name="Pangilinan J."/>
            <person name="Papanicolaou A."/>
            <person name="Barry K."/>
            <person name="LaButti K."/>
            <person name="Viragh M."/>
            <person name="Koriabine M."/>
            <person name="Yan M."/>
            <person name="Riley R."/>
            <person name="Champramary S."/>
            <person name="Plett K.L."/>
            <person name="Tsai I.J."/>
            <person name="Slot J."/>
            <person name="Sipos G."/>
            <person name="Plett J."/>
            <person name="Nagy L.G."/>
            <person name="Grigoriev I.V."/>
        </authorList>
    </citation>
    <scope>NUCLEOTIDE SEQUENCE</scope>
    <source>
        <strain evidence="1">HWK02</strain>
    </source>
</reference>
<protein>
    <submittedName>
        <fullName evidence="1">Uncharacterized protein</fullName>
    </submittedName>
</protein>
<keyword evidence="2" id="KW-1185">Reference proteome</keyword>
<proteinExistence type="predicted"/>
<dbReference type="EMBL" id="JAUEPU010000003">
    <property type="protein sequence ID" value="KAK0504467.1"/>
    <property type="molecule type" value="Genomic_DNA"/>
</dbReference>
<organism evidence="1 2">
    <name type="scientific">Armillaria luteobubalina</name>
    <dbReference type="NCBI Taxonomy" id="153913"/>
    <lineage>
        <taxon>Eukaryota</taxon>
        <taxon>Fungi</taxon>
        <taxon>Dikarya</taxon>
        <taxon>Basidiomycota</taxon>
        <taxon>Agaricomycotina</taxon>
        <taxon>Agaricomycetes</taxon>
        <taxon>Agaricomycetidae</taxon>
        <taxon>Agaricales</taxon>
        <taxon>Marasmiineae</taxon>
        <taxon>Physalacriaceae</taxon>
        <taxon>Armillaria</taxon>
    </lineage>
</organism>
<accession>A0AA39QK79</accession>
<evidence type="ECO:0000313" key="2">
    <source>
        <dbReference type="Proteomes" id="UP001175228"/>
    </source>
</evidence>
<dbReference type="Proteomes" id="UP001175228">
    <property type="component" value="Unassembled WGS sequence"/>
</dbReference>
<gene>
    <name evidence="1" type="ORF">EDD18DRAFT_1099643</name>
</gene>